<feature type="compositionally biased region" description="Polar residues" evidence="1">
    <location>
        <begin position="287"/>
        <end position="296"/>
    </location>
</feature>
<evidence type="ECO:0000313" key="4">
    <source>
        <dbReference type="Proteomes" id="UP000253551"/>
    </source>
</evidence>
<evidence type="ECO:0000256" key="1">
    <source>
        <dbReference type="SAM" id="MobiDB-lite"/>
    </source>
</evidence>
<feature type="transmembrane region" description="Helical" evidence="2">
    <location>
        <begin position="31"/>
        <end position="49"/>
    </location>
</feature>
<comment type="caution">
    <text evidence="3">The sequence shown here is derived from an EMBL/GenBank/DDBJ whole genome shotgun (WGS) entry which is preliminary data.</text>
</comment>
<keyword evidence="2" id="KW-0472">Membrane</keyword>
<protein>
    <submittedName>
        <fullName evidence="3">Uncharacterized protein</fullName>
    </submittedName>
</protein>
<keyword evidence="2" id="KW-1133">Transmembrane helix</keyword>
<dbReference type="EMBL" id="PJQM01001646">
    <property type="protein sequence ID" value="RCI01829.1"/>
    <property type="molecule type" value="Genomic_DNA"/>
</dbReference>
<sequence length="611" mass="67217">MSNPAKERDSGEAHESFKPVYEFHLYYRLHLLWLLTVISIFLGQAWWLIPLPGDTPLPHYRTYPASVLKGLFEGLAAFLATRSLVVALIKVFTNGIYPDSVIKFRSTGGVEAIISGLRCRAGFRYLIIASILPVAFLIGNLLQAEFQSSTTVFYPLRTSSSNMDAAQCQHTTQKQYDVASTAFSKGLITNSLSDASSILDFFDKSALSNFGVSLLSADFTPVSNISVQASNQSVIVKRHHRPCNDDDFDDDSSSSTRNSITEMYGAVTTLATKDSSYSTDVPAPLSSEGQSTNSPTSITVFQQTTDANTAAFPTATPIQESSNSANSAQSGIQQGTNNTSTALTASQNGSNTFVILVDGYPITNLTEQMRYLQTLPSITTNNISLNRSIDLYILRYSSPQDREAIIIVSNPPEYYKAGFYISAKYTNYTCFSGSVLQCSKYDTTAADTNNNVVADALANAMRSNTGLYGTSGLIKDVIHGQYQNGTKLADALFTNPLCSDLNVYPIIGHVMYPYTRATWTILAIIWAILLIIIWAIGAYLIGYTIDIFCQLTQIGTLIQQIISNSTIFVDNEEGRPIKQEMYLNWEEVELFANDREIEDPNTGYTVTEEEL</sequence>
<feature type="transmembrane region" description="Helical" evidence="2">
    <location>
        <begin position="75"/>
        <end position="97"/>
    </location>
</feature>
<dbReference type="OrthoDB" id="2265438at2759"/>
<dbReference type="AlphaFoldDB" id="A0A367KI45"/>
<evidence type="ECO:0000313" key="3">
    <source>
        <dbReference type="EMBL" id="RCI01829.1"/>
    </source>
</evidence>
<feature type="transmembrane region" description="Helical" evidence="2">
    <location>
        <begin position="123"/>
        <end position="142"/>
    </location>
</feature>
<evidence type="ECO:0000256" key="2">
    <source>
        <dbReference type="SAM" id="Phobius"/>
    </source>
</evidence>
<feature type="region of interest" description="Disordered" evidence="1">
    <location>
        <begin position="317"/>
        <end position="344"/>
    </location>
</feature>
<name>A0A367KI45_RHIST</name>
<dbReference type="Proteomes" id="UP000253551">
    <property type="component" value="Unassembled WGS sequence"/>
</dbReference>
<accession>A0A367KI45</accession>
<feature type="transmembrane region" description="Helical" evidence="2">
    <location>
        <begin position="519"/>
        <end position="541"/>
    </location>
</feature>
<gene>
    <name evidence="3" type="ORF">CU098_008998</name>
</gene>
<feature type="compositionally biased region" description="Low complexity" evidence="1">
    <location>
        <begin position="318"/>
        <end position="335"/>
    </location>
</feature>
<organism evidence="3 4">
    <name type="scientific">Rhizopus stolonifer</name>
    <name type="common">Rhizopus nigricans</name>
    <dbReference type="NCBI Taxonomy" id="4846"/>
    <lineage>
        <taxon>Eukaryota</taxon>
        <taxon>Fungi</taxon>
        <taxon>Fungi incertae sedis</taxon>
        <taxon>Mucoromycota</taxon>
        <taxon>Mucoromycotina</taxon>
        <taxon>Mucoromycetes</taxon>
        <taxon>Mucorales</taxon>
        <taxon>Mucorineae</taxon>
        <taxon>Rhizopodaceae</taxon>
        <taxon>Rhizopus</taxon>
    </lineage>
</organism>
<keyword evidence="4" id="KW-1185">Reference proteome</keyword>
<proteinExistence type="predicted"/>
<feature type="region of interest" description="Disordered" evidence="1">
    <location>
        <begin position="276"/>
        <end position="296"/>
    </location>
</feature>
<keyword evidence="2" id="KW-0812">Transmembrane</keyword>
<reference evidence="3 4" key="1">
    <citation type="journal article" date="2018" name="G3 (Bethesda)">
        <title>Phylogenetic and Phylogenomic Definition of Rhizopus Species.</title>
        <authorList>
            <person name="Gryganskyi A.P."/>
            <person name="Golan J."/>
            <person name="Dolatabadi S."/>
            <person name="Mondo S."/>
            <person name="Robb S."/>
            <person name="Idnurm A."/>
            <person name="Muszewska A."/>
            <person name="Steczkiewicz K."/>
            <person name="Masonjones S."/>
            <person name="Liao H.L."/>
            <person name="Gajdeczka M.T."/>
            <person name="Anike F."/>
            <person name="Vuek A."/>
            <person name="Anishchenko I.M."/>
            <person name="Voigt K."/>
            <person name="de Hoog G.S."/>
            <person name="Smith M.E."/>
            <person name="Heitman J."/>
            <person name="Vilgalys R."/>
            <person name="Stajich J.E."/>
        </authorList>
    </citation>
    <scope>NUCLEOTIDE SEQUENCE [LARGE SCALE GENOMIC DNA]</scope>
    <source>
        <strain evidence="3 4">LSU 92-RS-03</strain>
    </source>
</reference>